<dbReference type="PANTHER" id="PTHR43647">
    <property type="entry name" value="DEHYDROGENASE"/>
    <property type="match status" value="1"/>
</dbReference>
<dbReference type="Gene3D" id="3.40.50.720">
    <property type="entry name" value="NAD(P)-binding Rossmann-like Domain"/>
    <property type="match status" value="1"/>
</dbReference>
<proteinExistence type="predicted"/>
<dbReference type="GO" id="GO:0005741">
    <property type="term" value="C:mitochondrial outer membrane"/>
    <property type="evidence" value="ECO:0007669"/>
    <property type="project" value="TreeGrafter"/>
</dbReference>
<dbReference type="SUPFAM" id="SSF51735">
    <property type="entry name" value="NAD(P)-binding Rossmann-fold domains"/>
    <property type="match status" value="1"/>
</dbReference>
<dbReference type="EC" id="1.1.1.270" evidence="2"/>
<comment type="pathway">
    <text evidence="1">Steroid biosynthesis; zymosterol biosynthesis; zymosterol from lanosterol: step 5/6.</text>
</comment>
<sequence>MGTVLITGANGSLAIPAVGYLLSKYPSCTAVLTVRDDSERDTNTTRLRSIIAKYPDAHCSIRKLDLARLSDVVAFTDAIRSDIANRRLQPLVAIICNAFTWDMSETIKFTDDGFERAMGMNHIAHFDLTLRLLGDLEPKRGRIIFMSSESHWPGKAGFEKYAPVLPADLDLLVKPQPDKMGEEVGRGFQRYGLSKLVIVMSMYELNRRLKKSKDLEGLSALAVDPGGLLDSRAFGEQHVPQLWKILIAIAYFLQPVLKYLMPNLRRSSEAARDIIELAVGEKYAGQEGHFERDHKADSSPDSKDEKMQAALWAKSLEWCNIEQKHTVLPL</sequence>
<evidence type="ECO:0000256" key="2">
    <source>
        <dbReference type="ARBA" id="ARBA00023621"/>
    </source>
</evidence>
<dbReference type="GO" id="GO:0000253">
    <property type="term" value="F:3-beta-hydroxysteroid 3-dehydrogenase (NADP+) activity"/>
    <property type="evidence" value="ECO:0007669"/>
    <property type="project" value="UniProtKB-EC"/>
</dbReference>
<reference evidence="3" key="1">
    <citation type="journal article" date="2020" name="Stud. Mycol.">
        <title>101 Dothideomycetes genomes: a test case for predicting lifestyles and emergence of pathogens.</title>
        <authorList>
            <person name="Haridas S."/>
            <person name="Albert R."/>
            <person name="Binder M."/>
            <person name="Bloem J."/>
            <person name="Labutti K."/>
            <person name="Salamov A."/>
            <person name="Andreopoulos B."/>
            <person name="Baker S."/>
            <person name="Barry K."/>
            <person name="Bills G."/>
            <person name="Bluhm B."/>
            <person name="Cannon C."/>
            <person name="Castanera R."/>
            <person name="Culley D."/>
            <person name="Daum C."/>
            <person name="Ezra D."/>
            <person name="Gonzalez J."/>
            <person name="Henrissat B."/>
            <person name="Kuo A."/>
            <person name="Liang C."/>
            <person name="Lipzen A."/>
            <person name="Lutzoni F."/>
            <person name="Magnuson J."/>
            <person name="Mondo S."/>
            <person name="Nolan M."/>
            <person name="Ohm R."/>
            <person name="Pangilinan J."/>
            <person name="Park H.-J."/>
            <person name="Ramirez L."/>
            <person name="Alfaro M."/>
            <person name="Sun H."/>
            <person name="Tritt A."/>
            <person name="Yoshinaga Y."/>
            <person name="Zwiers L.-H."/>
            <person name="Turgeon B."/>
            <person name="Goodwin S."/>
            <person name="Spatafora J."/>
            <person name="Crous P."/>
            <person name="Grigoriev I."/>
        </authorList>
    </citation>
    <scope>NUCLEOTIDE SEQUENCE</scope>
    <source>
        <strain evidence="3">CBS 109.77</strain>
    </source>
</reference>
<dbReference type="PANTHER" id="PTHR43647:SF4">
    <property type="entry name" value="KETOREDUCTASE (KR) DOMAIN-CONTAINING PROTEIN"/>
    <property type="match status" value="1"/>
</dbReference>
<accession>A0A6A6XDJ2</accession>
<dbReference type="Proteomes" id="UP000799757">
    <property type="component" value="Unassembled WGS sequence"/>
</dbReference>
<evidence type="ECO:0000313" key="4">
    <source>
        <dbReference type="Proteomes" id="UP000799757"/>
    </source>
</evidence>
<name>A0A6A6XDJ2_9PLEO</name>
<dbReference type="AlphaFoldDB" id="A0A6A6XDJ2"/>
<dbReference type="GO" id="GO:0005789">
    <property type="term" value="C:endoplasmic reticulum membrane"/>
    <property type="evidence" value="ECO:0007669"/>
    <property type="project" value="TreeGrafter"/>
</dbReference>
<evidence type="ECO:0000313" key="3">
    <source>
        <dbReference type="EMBL" id="KAF2794559.1"/>
    </source>
</evidence>
<dbReference type="EMBL" id="MU001887">
    <property type="protein sequence ID" value="KAF2794559.1"/>
    <property type="molecule type" value="Genomic_DNA"/>
</dbReference>
<gene>
    <name evidence="3" type="ORF">K505DRAFT_274980</name>
</gene>
<dbReference type="GO" id="GO:0005811">
    <property type="term" value="C:lipid droplet"/>
    <property type="evidence" value="ECO:0007669"/>
    <property type="project" value="TreeGrafter"/>
</dbReference>
<dbReference type="InterPro" id="IPR002347">
    <property type="entry name" value="SDR_fam"/>
</dbReference>
<protein>
    <recommendedName>
        <fullName evidence="2">3beta-hydroxysteroid 3-dehydrogenase</fullName>
        <ecNumber evidence="2">1.1.1.270</ecNumber>
    </recommendedName>
</protein>
<dbReference type="InterPro" id="IPR051593">
    <property type="entry name" value="Ergosterol_Biosynth_ERG27"/>
</dbReference>
<dbReference type="InterPro" id="IPR036291">
    <property type="entry name" value="NAD(P)-bd_dom_sf"/>
</dbReference>
<evidence type="ECO:0000256" key="1">
    <source>
        <dbReference type="ARBA" id="ARBA00023589"/>
    </source>
</evidence>
<dbReference type="OrthoDB" id="191139at2759"/>
<keyword evidence="4" id="KW-1185">Reference proteome</keyword>
<dbReference type="Pfam" id="PF00106">
    <property type="entry name" value="adh_short"/>
    <property type="match status" value="1"/>
</dbReference>
<organism evidence="3 4">
    <name type="scientific">Melanomma pulvis-pyrius CBS 109.77</name>
    <dbReference type="NCBI Taxonomy" id="1314802"/>
    <lineage>
        <taxon>Eukaryota</taxon>
        <taxon>Fungi</taxon>
        <taxon>Dikarya</taxon>
        <taxon>Ascomycota</taxon>
        <taxon>Pezizomycotina</taxon>
        <taxon>Dothideomycetes</taxon>
        <taxon>Pleosporomycetidae</taxon>
        <taxon>Pleosporales</taxon>
        <taxon>Melanommataceae</taxon>
        <taxon>Melanomma</taxon>
    </lineage>
</organism>